<evidence type="ECO:0000256" key="4">
    <source>
        <dbReference type="PROSITE-ProRule" id="PRU00339"/>
    </source>
</evidence>
<dbReference type="Gene3D" id="1.25.40.10">
    <property type="entry name" value="Tetratricopeptide repeat domain"/>
    <property type="match status" value="1"/>
</dbReference>
<comment type="similarity">
    <text evidence="1 5">Belongs to the EMC2 family.</text>
</comment>
<comment type="function">
    <text evidence="5">Part of the endoplasmic reticulum membrane protein complex (EMC) that enables the energy-independent insertion into endoplasmic reticulum membranes of newly synthesized membrane proteins.</text>
</comment>
<dbReference type="InterPro" id="IPR055217">
    <property type="entry name" value="TPR_EMC2"/>
</dbReference>
<comment type="subcellular location">
    <subcellularLocation>
        <location evidence="5">Endoplasmic reticulum membrane</location>
        <topology evidence="5">Peripheral membrane protein</topology>
        <orientation evidence="5">Cytoplasmic side</orientation>
    </subcellularLocation>
</comment>
<evidence type="ECO:0000256" key="5">
    <source>
        <dbReference type="RuleBase" id="RU367091"/>
    </source>
</evidence>
<dbReference type="InterPro" id="IPR019734">
    <property type="entry name" value="TPR_rpt"/>
</dbReference>
<dbReference type="InterPro" id="IPR039856">
    <property type="entry name" value="EMC2-like"/>
</dbReference>
<sequence>MADEVIDIEVARQKMRQWRDEPLRNSEEVTEFGECLIFEHGNKLGDELWTIYEQVFLASIDCRKMDLATMCLRELKSQFPNSVRVKKLNAMRLESFDKYDEAEQIYEKILEAEPANGAVRKRLIAILKAQNKVGEAVKELNEYLKKFMSDQEAWNELVELYISQQDYKKAKFCMEELILINPHNHLFHQRHAEILYTLGGNENVEKARKYFAQALKLDNNNMRALFGFFMASAHLANASKDVKAKKENSKFAAWAATQISERYQSVNQAHEEEGFLELESMLDSLQIAIPQNISSQRLGDN</sequence>
<keyword evidence="5" id="KW-0472">Membrane</keyword>
<dbReference type="AlphaFoldDB" id="A0A3M6UXH2"/>
<keyword evidence="8" id="KW-1185">Reference proteome</keyword>
<accession>A0A3M6UXH2</accession>
<organism evidence="7 8">
    <name type="scientific">Pocillopora damicornis</name>
    <name type="common">Cauliflower coral</name>
    <name type="synonym">Millepora damicornis</name>
    <dbReference type="NCBI Taxonomy" id="46731"/>
    <lineage>
        <taxon>Eukaryota</taxon>
        <taxon>Metazoa</taxon>
        <taxon>Cnidaria</taxon>
        <taxon>Anthozoa</taxon>
        <taxon>Hexacorallia</taxon>
        <taxon>Scleractinia</taxon>
        <taxon>Astrocoeniina</taxon>
        <taxon>Pocilloporidae</taxon>
        <taxon>Pocillopora</taxon>
    </lineage>
</organism>
<comment type="subunit">
    <text evidence="5">Component of the ER membrane protein complex (EMC).</text>
</comment>
<dbReference type="SUPFAM" id="SSF48452">
    <property type="entry name" value="TPR-like"/>
    <property type="match status" value="1"/>
</dbReference>
<dbReference type="GO" id="GO:0072546">
    <property type="term" value="C:EMC complex"/>
    <property type="evidence" value="ECO:0007669"/>
    <property type="project" value="UniProtKB-UniRule"/>
</dbReference>
<name>A0A3M6UXH2_POCDA</name>
<evidence type="ECO:0000313" key="7">
    <source>
        <dbReference type="EMBL" id="RMX58310.1"/>
    </source>
</evidence>
<evidence type="ECO:0000256" key="1">
    <source>
        <dbReference type="ARBA" id="ARBA00010361"/>
    </source>
</evidence>
<dbReference type="PROSITE" id="PS50005">
    <property type="entry name" value="TPR"/>
    <property type="match status" value="1"/>
</dbReference>
<dbReference type="FunFam" id="1.25.40.10:FF:000478">
    <property type="entry name" value="GG16802"/>
    <property type="match status" value="1"/>
</dbReference>
<dbReference type="Pfam" id="PF22890">
    <property type="entry name" value="TPR_EMC2"/>
    <property type="match status" value="1"/>
</dbReference>
<comment type="caution">
    <text evidence="7">The sequence shown here is derived from an EMBL/GenBank/DDBJ whole genome shotgun (WGS) entry which is preliminary data.</text>
</comment>
<dbReference type="OMA" id="MSDQEGW"/>
<dbReference type="OrthoDB" id="124397at2759"/>
<keyword evidence="5" id="KW-0256">Endoplasmic reticulum</keyword>
<protein>
    <recommendedName>
        <fullName evidence="5">ER membrane protein complex subunit 2</fullName>
    </recommendedName>
</protein>
<dbReference type="Proteomes" id="UP000275408">
    <property type="component" value="Unassembled WGS sequence"/>
</dbReference>
<feature type="domain" description="EMC2 TPR-like" evidence="6">
    <location>
        <begin position="86"/>
        <end position="194"/>
    </location>
</feature>
<evidence type="ECO:0000313" key="8">
    <source>
        <dbReference type="Proteomes" id="UP000275408"/>
    </source>
</evidence>
<keyword evidence="3 4" id="KW-0802">TPR repeat</keyword>
<feature type="repeat" description="TPR" evidence="4">
    <location>
        <begin position="151"/>
        <end position="184"/>
    </location>
</feature>
<proteinExistence type="inferred from homology"/>
<dbReference type="InterPro" id="IPR011990">
    <property type="entry name" value="TPR-like_helical_dom_sf"/>
</dbReference>
<reference evidence="7 8" key="1">
    <citation type="journal article" date="2018" name="Sci. Rep.">
        <title>Comparative analysis of the Pocillopora damicornis genome highlights role of immune system in coral evolution.</title>
        <authorList>
            <person name="Cunning R."/>
            <person name="Bay R.A."/>
            <person name="Gillette P."/>
            <person name="Baker A.C."/>
            <person name="Traylor-Knowles N."/>
        </authorList>
    </citation>
    <scope>NUCLEOTIDE SEQUENCE [LARGE SCALE GENOMIC DNA]</scope>
    <source>
        <strain evidence="7">RSMAS</strain>
        <tissue evidence="7">Whole animal</tissue>
    </source>
</reference>
<gene>
    <name evidence="7" type="ORF">pdam_00000076</name>
</gene>
<dbReference type="EMBL" id="RCHS01000537">
    <property type="protein sequence ID" value="RMX58310.1"/>
    <property type="molecule type" value="Genomic_DNA"/>
</dbReference>
<dbReference type="STRING" id="46731.A0A3M6UXH2"/>
<keyword evidence="2" id="KW-0677">Repeat</keyword>
<dbReference type="PANTHER" id="PTHR12760">
    <property type="entry name" value="TETRATRICOPEPTIDE REPEAT PROTEIN"/>
    <property type="match status" value="1"/>
</dbReference>
<evidence type="ECO:0000256" key="2">
    <source>
        <dbReference type="ARBA" id="ARBA00022737"/>
    </source>
</evidence>
<evidence type="ECO:0000259" key="6">
    <source>
        <dbReference type="Pfam" id="PF22890"/>
    </source>
</evidence>
<evidence type="ECO:0000256" key="3">
    <source>
        <dbReference type="ARBA" id="ARBA00022803"/>
    </source>
</evidence>
<dbReference type="SMART" id="SM00028">
    <property type="entry name" value="TPR"/>
    <property type="match status" value="3"/>
</dbReference>
<dbReference type="Pfam" id="PF13181">
    <property type="entry name" value="TPR_8"/>
    <property type="match status" value="1"/>
</dbReference>